<comment type="caution">
    <text evidence="2">The sequence shown here is derived from an EMBL/GenBank/DDBJ whole genome shotgun (WGS) entry which is preliminary data.</text>
</comment>
<reference evidence="2 3" key="1">
    <citation type="submission" date="2012-04" db="EMBL/GenBank/DDBJ databases">
        <authorList>
            <person name="Genoscope - CEA"/>
        </authorList>
    </citation>
    <scope>NUCLEOTIDE SEQUENCE [LARGE SCALE GENOMIC DNA]</scope>
    <source>
        <strain evidence="2 3">9807</strain>
    </source>
</reference>
<keyword evidence="1" id="KW-0812">Transmembrane</keyword>
<gene>
    <name evidence="2" type="ORF">MICAF_1290010</name>
</gene>
<dbReference type="RefSeq" id="WP_002786388.1">
    <property type="nucleotide sequence ID" value="NZ_HE973326.1"/>
</dbReference>
<feature type="transmembrane region" description="Helical" evidence="1">
    <location>
        <begin position="12"/>
        <end position="35"/>
    </location>
</feature>
<protein>
    <submittedName>
        <fullName evidence="2">Uncharacterized protein</fullName>
    </submittedName>
</protein>
<sequence length="418" mass="47270">MNLPVILDVGIGLIIIYISAALIVSGVQEAIAALFQWRSQHLKESILQIMLGQDVSAEEFTNAEKMRDSIYENPLIQSMNHTSVSWGTKGWNLGNSFINDLPSNLKALPSKLKSLFSKIKDWVMRKSAPSNENEAKSSKELNKPSKEWKKYQKLYLKSLPSYIDKEDFATALIYQLVNENSNSEKLMNNSEKLMNINTHQDIIKLLDNDKIPKSLRDSLIALADRAQNKVKDGEKVILSFQKEIENWFDCSMARASGIYKRNTQLVCLVLAFLIVIFFNLDSVNIAQKLFNDSTLRSLLVDGASNLVVSYKTDPNDPNSQLDTKELEKSINQIFGNSLPIVPIYENAANFINCPDKNNCPLPGAKIFFSYLSYQKFVLAFIGWMVTTLAVYMGAPFWFQLLIKLVNIRSTGSRPKSEQ</sequence>
<evidence type="ECO:0000313" key="3">
    <source>
        <dbReference type="Proteomes" id="UP000003613"/>
    </source>
</evidence>
<feature type="transmembrane region" description="Helical" evidence="1">
    <location>
        <begin position="376"/>
        <end position="398"/>
    </location>
</feature>
<name>I4H026_MICAE</name>
<organism evidence="2 3">
    <name type="scientific">Microcystis aeruginosa PCC 9807</name>
    <dbReference type="NCBI Taxonomy" id="1160283"/>
    <lineage>
        <taxon>Bacteria</taxon>
        <taxon>Bacillati</taxon>
        <taxon>Cyanobacteriota</taxon>
        <taxon>Cyanophyceae</taxon>
        <taxon>Oscillatoriophycideae</taxon>
        <taxon>Chroococcales</taxon>
        <taxon>Microcystaceae</taxon>
        <taxon>Microcystis</taxon>
    </lineage>
</organism>
<evidence type="ECO:0000313" key="2">
    <source>
        <dbReference type="EMBL" id="CCI15400.1"/>
    </source>
</evidence>
<dbReference type="AlphaFoldDB" id="I4H026"/>
<feature type="transmembrane region" description="Helical" evidence="1">
    <location>
        <begin position="262"/>
        <end position="280"/>
    </location>
</feature>
<keyword evidence="1" id="KW-1133">Transmembrane helix</keyword>
<evidence type="ECO:0000256" key="1">
    <source>
        <dbReference type="SAM" id="Phobius"/>
    </source>
</evidence>
<accession>I4H026</accession>
<proteinExistence type="predicted"/>
<dbReference type="EMBL" id="CAIM01000034">
    <property type="protein sequence ID" value="CCI15400.1"/>
    <property type="molecule type" value="Genomic_DNA"/>
</dbReference>
<dbReference type="HOGENOM" id="CLU_037944_1_0_3"/>
<dbReference type="Proteomes" id="UP000003613">
    <property type="component" value="Unassembled WGS sequence"/>
</dbReference>
<keyword evidence="1" id="KW-0472">Membrane</keyword>